<proteinExistence type="inferred from homology"/>
<evidence type="ECO:0000256" key="1">
    <source>
        <dbReference type="ARBA" id="ARBA00007749"/>
    </source>
</evidence>
<comment type="caution">
    <text evidence="7">The sequence shown here is derived from an EMBL/GenBank/DDBJ whole genome shotgun (WGS) entry which is preliminary data.</text>
</comment>
<evidence type="ECO:0000256" key="3">
    <source>
        <dbReference type="ARBA" id="ARBA00022801"/>
    </source>
</evidence>
<evidence type="ECO:0000256" key="2">
    <source>
        <dbReference type="ARBA" id="ARBA00022723"/>
    </source>
</evidence>
<dbReference type="Gene3D" id="3.60.15.10">
    <property type="entry name" value="Ribonuclease Z/Hydroxyacylglutathione hydrolase-like"/>
    <property type="match status" value="1"/>
</dbReference>
<evidence type="ECO:0000313" key="7">
    <source>
        <dbReference type="EMBL" id="MFC7304406.1"/>
    </source>
</evidence>
<sequence length="306" mass="32915">MTVNSARQQGDAQGQGDEDRLRRPSRQRSLQLGELRLTYIPDGEVGLLARGWLPDSTEQDWGDTFSAYVNEAGYLTAGIGGLLVEHGERALLIDVGYGPKSDPAIPDFPVGPTHGGALLDNLARAGRTPEEIEAVAFTHLHTDHIGWAWHPAPGSDRPAFTRAEYLVAQAEWAGRDQLHGHGTSPEILAVLAPKVRTVADGEEIFPGVRVRPSAGHTPGHVAYEITSGGRRVIVLGDALHTPVQIARPDWPSAPDVDRAQSARARRELVSALLEPGTIGFGVHFADVVFGEVRDHGDGPAWHPIEG</sequence>
<gene>
    <name evidence="7" type="ORF">ACFQVC_09310</name>
</gene>
<feature type="region of interest" description="Disordered" evidence="5">
    <location>
        <begin position="1"/>
        <end position="27"/>
    </location>
</feature>
<comment type="similarity">
    <text evidence="1">Belongs to the metallo-beta-lactamase superfamily.</text>
</comment>
<dbReference type="PANTHER" id="PTHR42978:SF6">
    <property type="entry name" value="QUORUM-QUENCHING LACTONASE YTNP-RELATED"/>
    <property type="match status" value="1"/>
</dbReference>
<protein>
    <submittedName>
        <fullName evidence="7">MBL fold metallo-hydrolase</fullName>
    </submittedName>
</protein>
<dbReference type="SMART" id="SM00849">
    <property type="entry name" value="Lactamase_B"/>
    <property type="match status" value="1"/>
</dbReference>
<dbReference type="RefSeq" id="WP_381828807.1">
    <property type="nucleotide sequence ID" value="NZ_JBHTCF010000003.1"/>
</dbReference>
<keyword evidence="2" id="KW-0479">Metal-binding</keyword>
<keyword evidence="8" id="KW-1185">Reference proteome</keyword>
<accession>A0ABW2JEF8</accession>
<evidence type="ECO:0000259" key="6">
    <source>
        <dbReference type="SMART" id="SM00849"/>
    </source>
</evidence>
<name>A0ABW2JEF8_9ACTN</name>
<evidence type="ECO:0000256" key="5">
    <source>
        <dbReference type="SAM" id="MobiDB-lite"/>
    </source>
</evidence>
<dbReference type="InterPro" id="IPR001279">
    <property type="entry name" value="Metallo-B-lactamas"/>
</dbReference>
<feature type="domain" description="Metallo-beta-lactamase" evidence="6">
    <location>
        <begin position="78"/>
        <end position="277"/>
    </location>
</feature>
<evidence type="ECO:0000313" key="8">
    <source>
        <dbReference type="Proteomes" id="UP001596523"/>
    </source>
</evidence>
<keyword evidence="4" id="KW-0862">Zinc</keyword>
<reference evidence="8" key="1">
    <citation type="journal article" date="2019" name="Int. J. Syst. Evol. Microbiol.">
        <title>The Global Catalogue of Microorganisms (GCM) 10K type strain sequencing project: providing services to taxonomists for standard genome sequencing and annotation.</title>
        <authorList>
            <consortium name="The Broad Institute Genomics Platform"/>
            <consortium name="The Broad Institute Genome Sequencing Center for Infectious Disease"/>
            <person name="Wu L."/>
            <person name="Ma J."/>
        </authorList>
    </citation>
    <scope>NUCLEOTIDE SEQUENCE [LARGE SCALE GENOMIC DNA]</scope>
    <source>
        <strain evidence="8">SYNS20</strain>
    </source>
</reference>
<organism evidence="7 8">
    <name type="scientific">Streptomyces monticola</name>
    <dbReference type="NCBI Taxonomy" id="2666263"/>
    <lineage>
        <taxon>Bacteria</taxon>
        <taxon>Bacillati</taxon>
        <taxon>Actinomycetota</taxon>
        <taxon>Actinomycetes</taxon>
        <taxon>Kitasatosporales</taxon>
        <taxon>Streptomycetaceae</taxon>
        <taxon>Streptomyces</taxon>
    </lineage>
</organism>
<dbReference type="InterPro" id="IPR036866">
    <property type="entry name" value="RibonucZ/Hydroxyglut_hydro"/>
</dbReference>
<evidence type="ECO:0000256" key="4">
    <source>
        <dbReference type="ARBA" id="ARBA00022833"/>
    </source>
</evidence>
<dbReference type="Proteomes" id="UP001596523">
    <property type="component" value="Unassembled WGS sequence"/>
</dbReference>
<dbReference type="InterPro" id="IPR051013">
    <property type="entry name" value="MBL_superfamily_lactonases"/>
</dbReference>
<dbReference type="SUPFAM" id="SSF56281">
    <property type="entry name" value="Metallo-hydrolase/oxidoreductase"/>
    <property type="match status" value="1"/>
</dbReference>
<keyword evidence="3" id="KW-0378">Hydrolase</keyword>
<dbReference type="EMBL" id="JBHTCF010000003">
    <property type="protein sequence ID" value="MFC7304406.1"/>
    <property type="molecule type" value="Genomic_DNA"/>
</dbReference>
<dbReference type="PANTHER" id="PTHR42978">
    <property type="entry name" value="QUORUM-QUENCHING LACTONASE YTNP-RELATED-RELATED"/>
    <property type="match status" value="1"/>
</dbReference>
<dbReference type="Pfam" id="PF00753">
    <property type="entry name" value="Lactamase_B"/>
    <property type="match status" value="1"/>
</dbReference>
<dbReference type="CDD" id="cd16277">
    <property type="entry name" value="metallo-hydrolase-like_MBL-fold"/>
    <property type="match status" value="1"/>
</dbReference>